<feature type="active site" evidence="5">
    <location>
        <position position="295"/>
    </location>
</feature>
<evidence type="ECO:0000313" key="11">
    <source>
        <dbReference type="Proteomes" id="UP000317257"/>
    </source>
</evidence>
<comment type="similarity">
    <text evidence="1 7">Belongs to the peptidase A1 family.</text>
</comment>
<feature type="domain" description="Peptidase A1" evidence="9">
    <location>
        <begin position="89"/>
        <end position="403"/>
    </location>
</feature>
<dbReference type="InterPro" id="IPR021109">
    <property type="entry name" value="Peptidase_aspartic_dom_sf"/>
</dbReference>
<dbReference type="PRINTS" id="PR00792">
    <property type="entry name" value="PEPSIN"/>
</dbReference>
<reference evidence="11" key="1">
    <citation type="submission" date="2018-12" db="EMBL/GenBank/DDBJ databases">
        <title>The complete genome of Metarhizium rileyi, a key fungal pathogen of Lepidoptera.</title>
        <authorList>
            <person name="Binneck E."/>
            <person name="Lastra C.C.L."/>
            <person name="Sosa-Gomez D.R."/>
        </authorList>
    </citation>
    <scope>NUCLEOTIDE SEQUENCE [LARGE SCALE GENOMIC DNA]</scope>
    <source>
        <strain evidence="11">Cep018-CH2</strain>
    </source>
</reference>
<dbReference type="PROSITE" id="PS51767">
    <property type="entry name" value="PEPTIDASE_A1"/>
    <property type="match status" value="1"/>
</dbReference>
<evidence type="ECO:0000256" key="8">
    <source>
        <dbReference type="SAM" id="SignalP"/>
    </source>
</evidence>
<evidence type="ECO:0000256" key="6">
    <source>
        <dbReference type="PIRSR" id="PIRSR601461-2"/>
    </source>
</evidence>
<keyword evidence="10" id="KW-0675">Receptor</keyword>
<evidence type="ECO:0000256" key="5">
    <source>
        <dbReference type="PIRSR" id="PIRSR601461-1"/>
    </source>
</evidence>
<dbReference type="CDD" id="cd06097">
    <property type="entry name" value="Aspergillopepsin_like"/>
    <property type="match status" value="1"/>
</dbReference>
<proteinExistence type="inferred from homology"/>
<organism evidence="10 11">
    <name type="scientific">Metarhizium rileyi (strain RCEF 4871)</name>
    <name type="common">Nomuraea rileyi</name>
    <dbReference type="NCBI Taxonomy" id="1649241"/>
    <lineage>
        <taxon>Eukaryota</taxon>
        <taxon>Fungi</taxon>
        <taxon>Dikarya</taxon>
        <taxon>Ascomycota</taxon>
        <taxon>Pezizomycotina</taxon>
        <taxon>Sordariomycetes</taxon>
        <taxon>Hypocreomycetidae</taxon>
        <taxon>Hypocreales</taxon>
        <taxon>Clavicipitaceae</taxon>
        <taxon>Metarhizium</taxon>
    </lineage>
</organism>
<dbReference type="PANTHER" id="PTHR47966:SF2">
    <property type="entry name" value="ASPERGILLOPEPSIN-1-RELATED"/>
    <property type="match status" value="1"/>
</dbReference>
<feature type="signal peptide" evidence="8">
    <location>
        <begin position="1"/>
        <end position="20"/>
    </location>
</feature>
<dbReference type="AlphaFoldDB" id="A0A5C6G4B1"/>
<dbReference type="FunFam" id="2.40.70.10:FF:000024">
    <property type="entry name" value="Endothiapepsin"/>
    <property type="match status" value="1"/>
</dbReference>
<keyword evidence="3 7" id="KW-0064">Aspartyl protease</keyword>
<feature type="disulfide bond" evidence="6">
    <location>
        <begin position="331"/>
        <end position="366"/>
    </location>
</feature>
<dbReference type="InterPro" id="IPR001461">
    <property type="entry name" value="Aspartic_peptidase_A1"/>
</dbReference>
<dbReference type="InterPro" id="IPR034163">
    <property type="entry name" value="Aspergillopepsin-like_cat_dom"/>
</dbReference>
<keyword evidence="6" id="KW-1015">Disulfide bond</keyword>
<keyword evidence="10" id="KW-0812">Transmembrane</keyword>
<gene>
    <name evidence="10" type="primary">PEP1_2</name>
    <name evidence="10" type="ORF">ED733_001392</name>
</gene>
<sequence>MQTTGALLVSLVTATGLAAALPTDNNHGKVSVPVTHNRHFKAHGPLALAKAYRKFNKPVPKDVAAAVAQLNKRATGSVQNVPQQYDSEYLAAVQIGTPAQTLKLDFDTGSSDLWVFSTETPGDEVQGQTLYKPNSSSTAHLLQGQSWNIVYGDSSSSSGDVYSDVVSIGGLKVQGQAVESAQQVSAQFSSGPSSGLLGLAFGSLNTVFPDRQKTFLENAAPRLDAPLFTANLNHHAKCRHTDGKYNFGYIDKSEHTGAITYTAVDNSQGFWGFTSSGYAVGGGHTNGDAISGIADTGTTLLLLDDDVVSSYYSQVSGAQYDGSQGGYTFSCDADLPDFTFGIESSSITIPGAYMNYAPTDSSEVSCFGGIQGNYGIGVNIFGDIALKAALVVFDAGNLRLGWAAK</sequence>
<dbReference type="PANTHER" id="PTHR47966">
    <property type="entry name" value="BETA-SITE APP-CLEAVING ENZYME, ISOFORM A-RELATED"/>
    <property type="match status" value="1"/>
</dbReference>
<dbReference type="Gene3D" id="2.40.70.10">
    <property type="entry name" value="Acid Proteases"/>
    <property type="match status" value="2"/>
</dbReference>
<dbReference type="InterPro" id="IPR033121">
    <property type="entry name" value="PEPTIDASE_A1"/>
</dbReference>
<protein>
    <submittedName>
        <fullName evidence="10">Type I transmembrane sorting receptor</fullName>
    </submittedName>
</protein>
<evidence type="ECO:0000256" key="1">
    <source>
        <dbReference type="ARBA" id="ARBA00007447"/>
    </source>
</evidence>
<feature type="chain" id="PRO_5022911782" evidence="8">
    <location>
        <begin position="21"/>
        <end position="405"/>
    </location>
</feature>
<evidence type="ECO:0000259" key="9">
    <source>
        <dbReference type="PROSITE" id="PS51767"/>
    </source>
</evidence>
<keyword evidence="2 7" id="KW-0645">Protease</keyword>
<dbReference type="FunFam" id="2.40.70.10:FF:000026">
    <property type="entry name" value="Endothiapepsin"/>
    <property type="match status" value="1"/>
</dbReference>
<accession>A0A5C6G4B1</accession>
<dbReference type="GO" id="GO:0006508">
    <property type="term" value="P:proteolysis"/>
    <property type="evidence" value="ECO:0007669"/>
    <property type="project" value="UniProtKB-KW"/>
</dbReference>
<dbReference type="Pfam" id="PF00026">
    <property type="entry name" value="Asp"/>
    <property type="match status" value="1"/>
</dbReference>
<comment type="caution">
    <text evidence="10">The sequence shown here is derived from an EMBL/GenBank/DDBJ whole genome shotgun (WGS) entry which is preliminary data.</text>
</comment>
<dbReference type="SUPFAM" id="SSF50630">
    <property type="entry name" value="Acid proteases"/>
    <property type="match status" value="1"/>
</dbReference>
<evidence type="ECO:0000256" key="7">
    <source>
        <dbReference type="RuleBase" id="RU000454"/>
    </source>
</evidence>
<dbReference type="InterPro" id="IPR001969">
    <property type="entry name" value="Aspartic_peptidase_AS"/>
</dbReference>
<name>A0A5C6G4B1_METRR</name>
<keyword evidence="10" id="KW-0472">Membrane</keyword>
<dbReference type="PROSITE" id="PS00141">
    <property type="entry name" value="ASP_PROTEASE"/>
    <property type="match status" value="1"/>
</dbReference>
<evidence type="ECO:0000256" key="4">
    <source>
        <dbReference type="ARBA" id="ARBA00022801"/>
    </source>
</evidence>
<evidence type="ECO:0000256" key="2">
    <source>
        <dbReference type="ARBA" id="ARBA00022670"/>
    </source>
</evidence>
<dbReference type="Proteomes" id="UP000317257">
    <property type="component" value="Unassembled WGS sequence"/>
</dbReference>
<feature type="active site" evidence="5">
    <location>
        <position position="107"/>
    </location>
</feature>
<dbReference type="EMBL" id="SBHS01000047">
    <property type="protein sequence ID" value="TWU71328.1"/>
    <property type="molecule type" value="Genomic_DNA"/>
</dbReference>
<keyword evidence="4 7" id="KW-0378">Hydrolase</keyword>
<keyword evidence="8" id="KW-0732">Signal</keyword>
<evidence type="ECO:0000313" key="10">
    <source>
        <dbReference type="EMBL" id="TWU71328.1"/>
    </source>
</evidence>
<evidence type="ECO:0000256" key="3">
    <source>
        <dbReference type="ARBA" id="ARBA00022750"/>
    </source>
</evidence>
<dbReference type="GO" id="GO:0004190">
    <property type="term" value="F:aspartic-type endopeptidase activity"/>
    <property type="evidence" value="ECO:0007669"/>
    <property type="project" value="UniProtKB-KW"/>
</dbReference>